<dbReference type="GO" id="GO:0004190">
    <property type="term" value="F:aspartic-type endopeptidase activity"/>
    <property type="evidence" value="ECO:0007669"/>
    <property type="project" value="InterPro"/>
</dbReference>
<feature type="coiled-coil region" evidence="1">
    <location>
        <begin position="55"/>
        <end position="115"/>
    </location>
</feature>
<dbReference type="RefSeq" id="WP_124328096.1">
    <property type="nucleotide sequence ID" value="NZ_BEXT01000001.1"/>
</dbReference>
<accession>A0A401FUR7</accession>
<dbReference type="InterPro" id="IPR034122">
    <property type="entry name" value="Retropepsin-like_bacterial"/>
</dbReference>
<dbReference type="InterPro" id="IPR001969">
    <property type="entry name" value="Aspartic_peptidase_AS"/>
</dbReference>
<dbReference type="OrthoDB" id="5394411at2"/>
<reference evidence="3" key="1">
    <citation type="submission" date="2017-11" db="EMBL/GenBank/DDBJ databases">
        <authorList>
            <person name="Watanabe M."/>
            <person name="Kojima H."/>
        </authorList>
    </citation>
    <scope>NUCLEOTIDE SEQUENCE [LARGE SCALE GENOMIC DNA]</scope>
    <source>
        <strain evidence="3">Tokyo 01</strain>
    </source>
</reference>
<evidence type="ECO:0000256" key="1">
    <source>
        <dbReference type="SAM" id="Coils"/>
    </source>
</evidence>
<dbReference type="InterPro" id="IPR021109">
    <property type="entry name" value="Peptidase_aspartic_dom_sf"/>
</dbReference>
<dbReference type="GO" id="GO:0006508">
    <property type="term" value="P:proteolysis"/>
    <property type="evidence" value="ECO:0007669"/>
    <property type="project" value="InterPro"/>
</dbReference>
<dbReference type="CDD" id="cd05483">
    <property type="entry name" value="retropepsin_like_bacteria"/>
    <property type="match status" value="1"/>
</dbReference>
<dbReference type="Proteomes" id="UP000288096">
    <property type="component" value="Unassembled WGS sequence"/>
</dbReference>
<dbReference type="Gene3D" id="2.40.70.10">
    <property type="entry name" value="Acid Proteases"/>
    <property type="match status" value="1"/>
</dbReference>
<protein>
    <recommendedName>
        <fullName evidence="4">DUF4124 domain-containing protein</fullName>
    </recommendedName>
</protein>
<reference evidence="3" key="2">
    <citation type="submission" date="2019-01" db="EMBL/GenBank/DDBJ databases">
        <title>Genome sequence of Desulfonema ishimotonii strain Tokyo 01.</title>
        <authorList>
            <person name="Fukui M."/>
        </authorList>
    </citation>
    <scope>NUCLEOTIDE SEQUENCE [LARGE SCALE GENOMIC DNA]</scope>
    <source>
        <strain evidence="3">Tokyo 01</strain>
    </source>
</reference>
<dbReference type="SUPFAM" id="SSF50630">
    <property type="entry name" value="Acid proteases"/>
    <property type="match status" value="1"/>
</dbReference>
<dbReference type="EMBL" id="BEXT01000001">
    <property type="protein sequence ID" value="GBC60712.1"/>
    <property type="molecule type" value="Genomic_DNA"/>
</dbReference>
<proteinExistence type="predicted"/>
<comment type="caution">
    <text evidence="2">The sequence shown here is derived from an EMBL/GenBank/DDBJ whole genome shotgun (WGS) entry which is preliminary data.</text>
</comment>
<evidence type="ECO:0008006" key="4">
    <source>
        <dbReference type="Google" id="ProtNLM"/>
    </source>
</evidence>
<evidence type="ECO:0000313" key="3">
    <source>
        <dbReference type="Proteomes" id="UP000288096"/>
    </source>
</evidence>
<keyword evidence="1" id="KW-0175">Coiled coil</keyword>
<gene>
    <name evidence="2" type="ORF">DENIS_1669</name>
</gene>
<keyword evidence="3" id="KW-1185">Reference proteome</keyword>
<dbReference type="Pfam" id="PF13650">
    <property type="entry name" value="Asp_protease_2"/>
    <property type="match status" value="1"/>
</dbReference>
<dbReference type="AlphaFoldDB" id="A0A401FUR7"/>
<name>A0A401FUR7_9BACT</name>
<dbReference type="PROSITE" id="PS00141">
    <property type="entry name" value="ASP_PROTEASE"/>
    <property type="match status" value="1"/>
</dbReference>
<organism evidence="2 3">
    <name type="scientific">Desulfonema ishimotonii</name>
    <dbReference type="NCBI Taxonomy" id="45657"/>
    <lineage>
        <taxon>Bacteria</taxon>
        <taxon>Pseudomonadati</taxon>
        <taxon>Thermodesulfobacteriota</taxon>
        <taxon>Desulfobacteria</taxon>
        <taxon>Desulfobacterales</taxon>
        <taxon>Desulfococcaceae</taxon>
        <taxon>Desulfonema</taxon>
    </lineage>
</organism>
<sequence length="240" mass="28116">MKPLCIITFLWVSAFFLISPPLRAEFYRYTDENGRTYFVDDLSKIPGKYRYEEMIKTYREKYDDLSETRRQELMEKNRREADAAAQQHKAFINRLNTEREKREKLLDERKRRRRETPVEIEGNNVIVPVRLICGKKKMTARLLLDTGASVTALHREVARKLSLRNLRKARAQVASGDVIDTWVAHLESVQAGPHIRTGLEAVILDISGDQQLPWNGLLGMNFLRGLRYHVDFERQVISWE</sequence>
<evidence type="ECO:0000313" key="2">
    <source>
        <dbReference type="EMBL" id="GBC60712.1"/>
    </source>
</evidence>